<keyword evidence="2" id="KW-0503">Monooxygenase</keyword>
<dbReference type="PRINTS" id="PR00359">
    <property type="entry name" value="BP450"/>
</dbReference>
<keyword evidence="2" id="KW-0349">Heme</keyword>
<keyword evidence="2" id="KW-0408">Iron</keyword>
<protein>
    <submittedName>
        <fullName evidence="3">Cytochrome P450</fullName>
    </submittedName>
</protein>
<dbReference type="Gene3D" id="1.10.630.10">
    <property type="entry name" value="Cytochrome P450"/>
    <property type="match status" value="1"/>
</dbReference>
<dbReference type="InterPro" id="IPR001128">
    <property type="entry name" value="Cyt_P450"/>
</dbReference>
<dbReference type="GO" id="GO:0020037">
    <property type="term" value="F:heme binding"/>
    <property type="evidence" value="ECO:0007669"/>
    <property type="project" value="InterPro"/>
</dbReference>
<dbReference type="GO" id="GO:0005506">
    <property type="term" value="F:iron ion binding"/>
    <property type="evidence" value="ECO:0007669"/>
    <property type="project" value="InterPro"/>
</dbReference>
<keyword evidence="2" id="KW-0560">Oxidoreductase</keyword>
<gene>
    <name evidence="3" type="ORF">F1D05_14955</name>
</gene>
<keyword evidence="4" id="KW-1185">Reference proteome</keyword>
<dbReference type="Pfam" id="PF00067">
    <property type="entry name" value="p450"/>
    <property type="match status" value="1"/>
</dbReference>
<dbReference type="PANTHER" id="PTHR46696">
    <property type="entry name" value="P450, PUTATIVE (EUROFUNG)-RELATED"/>
    <property type="match status" value="1"/>
</dbReference>
<dbReference type="KEGG" id="kqi:F1D05_14955"/>
<dbReference type="InterPro" id="IPR017972">
    <property type="entry name" value="Cyt_P450_CS"/>
</dbReference>
<comment type="similarity">
    <text evidence="1 2">Belongs to the cytochrome P450 family.</text>
</comment>
<dbReference type="CDD" id="cd20625">
    <property type="entry name" value="CYP164-like"/>
    <property type="match status" value="1"/>
</dbReference>
<evidence type="ECO:0000313" key="3">
    <source>
        <dbReference type="EMBL" id="QNE18974.1"/>
    </source>
</evidence>
<evidence type="ECO:0000256" key="2">
    <source>
        <dbReference type="RuleBase" id="RU000461"/>
    </source>
</evidence>
<dbReference type="PANTHER" id="PTHR46696:SF1">
    <property type="entry name" value="CYTOCHROME P450 YJIB-RELATED"/>
    <property type="match status" value="1"/>
</dbReference>
<organism evidence="3 4">
    <name type="scientific">Kribbella qitaiheensis</name>
    <dbReference type="NCBI Taxonomy" id="1544730"/>
    <lineage>
        <taxon>Bacteria</taxon>
        <taxon>Bacillati</taxon>
        <taxon>Actinomycetota</taxon>
        <taxon>Actinomycetes</taxon>
        <taxon>Propionibacteriales</taxon>
        <taxon>Kribbellaceae</taxon>
        <taxon>Kribbella</taxon>
    </lineage>
</organism>
<dbReference type="Proteomes" id="UP000515563">
    <property type="component" value="Chromosome"/>
</dbReference>
<reference evidence="4" key="1">
    <citation type="submission" date="2019-09" db="EMBL/GenBank/DDBJ databases">
        <title>Antimicrobial potential of Antarctic Bacteria.</title>
        <authorList>
            <person name="Benaud N."/>
            <person name="Edwards R.J."/>
            <person name="Ferrari B.C."/>
        </authorList>
    </citation>
    <scope>NUCLEOTIDE SEQUENCE [LARGE SCALE GENOMIC DNA]</scope>
    <source>
        <strain evidence="4">SPB151</strain>
    </source>
</reference>
<dbReference type="EMBL" id="CP043661">
    <property type="protein sequence ID" value="QNE18974.1"/>
    <property type="molecule type" value="Genomic_DNA"/>
</dbReference>
<dbReference type="PROSITE" id="PS00086">
    <property type="entry name" value="CYTOCHROME_P450"/>
    <property type="match status" value="1"/>
</dbReference>
<dbReference type="SUPFAM" id="SSF48264">
    <property type="entry name" value="Cytochrome P450"/>
    <property type="match status" value="1"/>
</dbReference>
<accession>A0A7G6WYA9</accession>
<keyword evidence="2" id="KW-0479">Metal-binding</keyword>
<reference evidence="3 4" key="2">
    <citation type="journal article" date="2020" name="Microbiol. Resour. Announc.">
        <title>Antarctic desert soil bacteria exhibit high novel natural product potential, evaluated through long-read genome sequencing and comparative genomics.</title>
        <authorList>
            <person name="Benaud N."/>
            <person name="Edwards R.J."/>
            <person name="Amos T.G."/>
            <person name="D'Agostino P.M."/>
            <person name="Gutierrez-Chavez C."/>
            <person name="Montgomery K."/>
            <person name="Nicetic I."/>
            <person name="Ferrari B.C."/>
        </authorList>
    </citation>
    <scope>NUCLEOTIDE SEQUENCE [LARGE SCALE GENOMIC DNA]</scope>
    <source>
        <strain evidence="3 4">SPB151</strain>
    </source>
</reference>
<dbReference type="GO" id="GO:0004497">
    <property type="term" value="F:monooxygenase activity"/>
    <property type="evidence" value="ECO:0007669"/>
    <property type="project" value="UniProtKB-KW"/>
</dbReference>
<dbReference type="InterPro" id="IPR002397">
    <property type="entry name" value="Cyt_P450_B"/>
</dbReference>
<proteinExistence type="inferred from homology"/>
<dbReference type="RefSeq" id="WP_185448270.1">
    <property type="nucleotide sequence ID" value="NZ_CP043661.1"/>
</dbReference>
<dbReference type="GO" id="GO:0016705">
    <property type="term" value="F:oxidoreductase activity, acting on paired donors, with incorporation or reduction of molecular oxygen"/>
    <property type="evidence" value="ECO:0007669"/>
    <property type="project" value="InterPro"/>
</dbReference>
<dbReference type="InterPro" id="IPR036396">
    <property type="entry name" value="Cyt_P450_sf"/>
</dbReference>
<sequence>MRALFRKVFTPRRVQEMEPDVIAIASELLDRIELAGAGGAEVDYMAEFAYLLPARVVGRLLGLPDDDISWFRSQVDVINDWLDFRRKGPEVLAAADKAATDITTYYLDLIAQRRAKPEQDLISDLTKAIDDGTHQVTDLELVGNLLVLFNASFSTTIHLFGNAMPLLLSEGHSQLLADPAAYVEEVLRYDTPAHVFIRVAGKDTEFLGVPLKEGQLVAVLTGAANRDPRRFSEPDRFDPTRPDNQPISFGAGAHYCLGAALARTEAQLALPMVMERFPQLALGSEPVRTDQFILRGYKSLPVTVADPVLVTAGGSADASG</sequence>
<dbReference type="AlphaFoldDB" id="A0A7G6WYA9"/>
<evidence type="ECO:0000256" key="1">
    <source>
        <dbReference type="ARBA" id="ARBA00010617"/>
    </source>
</evidence>
<evidence type="ECO:0000313" key="4">
    <source>
        <dbReference type="Proteomes" id="UP000515563"/>
    </source>
</evidence>
<name>A0A7G6WYA9_9ACTN</name>